<evidence type="ECO:0000256" key="1">
    <source>
        <dbReference type="SAM" id="MobiDB-lite"/>
    </source>
</evidence>
<organism evidence="2 3">
    <name type="scientific">Denitromonas halophila</name>
    <dbReference type="NCBI Taxonomy" id="1629404"/>
    <lineage>
        <taxon>Bacteria</taxon>
        <taxon>Pseudomonadati</taxon>
        <taxon>Pseudomonadota</taxon>
        <taxon>Betaproteobacteria</taxon>
        <taxon>Rhodocyclales</taxon>
        <taxon>Zoogloeaceae</taxon>
        <taxon>Denitromonas</taxon>
    </lineage>
</organism>
<gene>
    <name evidence="2" type="ORF">FHP89_15595</name>
</gene>
<accession>A0A557SBD9</accession>
<dbReference type="AlphaFoldDB" id="A0A557SBD9"/>
<dbReference type="EMBL" id="VMNI01000015">
    <property type="protein sequence ID" value="TVO74735.1"/>
    <property type="molecule type" value="Genomic_DNA"/>
</dbReference>
<proteinExistence type="predicted"/>
<evidence type="ECO:0000313" key="3">
    <source>
        <dbReference type="Proteomes" id="UP000318349"/>
    </source>
</evidence>
<feature type="region of interest" description="Disordered" evidence="1">
    <location>
        <begin position="118"/>
        <end position="137"/>
    </location>
</feature>
<name>A0A557SBD9_9RHOO</name>
<comment type="caution">
    <text evidence="2">The sequence shown here is derived from an EMBL/GenBank/DDBJ whole genome shotgun (WGS) entry which is preliminary data.</text>
</comment>
<evidence type="ECO:0000313" key="2">
    <source>
        <dbReference type="EMBL" id="TVO74735.1"/>
    </source>
</evidence>
<sequence length="137" mass="15073">MSAAWDAELLAGLKALAASAFPKRCANCGHVYQDEAAYLSETLPISPNASGLKRSEDDDGATIVEAFRNCACGSTMMDFFSDRRDDTEAGEQRRARFGELLSYLTDRGLAPDAARHELRKVMRGEPSDVLQRFRPPT</sequence>
<reference evidence="2 3" key="1">
    <citation type="submission" date="2019-07" db="EMBL/GenBank/DDBJ databases">
        <title>The pathways for chlorine oxyanion respiration interact through the shared metabolite chlorate.</title>
        <authorList>
            <person name="Barnum T.P."/>
            <person name="Cheng Y."/>
            <person name="Hill K.A."/>
            <person name="Lucas L.N."/>
            <person name="Carlson H.K."/>
            <person name="Coates J.D."/>
        </authorList>
    </citation>
    <scope>NUCLEOTIDE SEQUENCE [LARGE SCALE GENOMIC DNA]</scope>
    <source>
        <strain evidence="2 3">SFB-1</strain>
    </source>
</reference>
<protein>
    <submittedName>
        <fullName evidence="2">Oxidoreductase</fullName>
    </submittedName>
</protein>
<dbReference type="Proteomes" id="UP000318349">
    <property type="component" value="Unassembled WGS sequence"/>
</dbReference>